<evidence type="ECO:0000313" key="7">
    <source>
        <dbReference type="Proteomes" id="UP000008311"/>
    </source>
</evidence>
<evidence type="ECO:0000259" key="5">
    <source>
        <dbReference type="Pfam" id="PF00467"/>
    </source>
</evidence>
<dbReference type="InterPro" id="IPR008991">
    <property type="entry name" value="Translation_prot_SH3-like_sf"/>
</dbReference>
<dbReference type="InterPro" id="IPR043425">
    <property type="entry name" value="NusG-like"/>
</dbReference>
<dbReference type="SUPFAM" id="SSF50104">
    <property type="entry name" value="Translation proteins SH3-like domain"/>
    <property type="match status" value="1"/>
</dbReference>
<evidence type="ECO:0000313" key="6">
    <source>
        <dbReference type="EMBL" id="EEF34514.1"/>
    </source>
</evidence>
<dbReference type="STRING" id="3988.B9SPG4"/>
<feature type="domain" description="KOW" evidence="5">
    <location>
        <begin position="75"/>
        <end position="104"/>
    </location>
</feature>
<dbReference type="Gene3D" id="2.30.30.30">
    <property type="match status" value="1"/>
</dbReference>
<feature type="compositionally biased region" description="Polar residues" evidence="4">
    <location>
        <begin position="43"/>
        <end position="61"/>
    </location>
</feature>
<reference evidence="7" key="1">
    <citation type="journal article" date="2010" name="Nat. Biotechnol.">
        <title>Draft genome sequence of the oilseed species Ricinus communis.</title>
        <authorList>
            <person name="Chan A.P."/>
            <person name="Crabtree J."/>
            <person name="Zhao Q."/>
            <person name="Lorenzi H."/>
            <person name="Orvis J."/>
            <person name="Puiu D."/>
            <person name="Melake-Berhan A."/>
            <person name="Jones K.M."/>
            <person name="Redman J."/>
            <person name="Chen G."/>
            <person name="Cahoon E.B."/>
            <person name="Gedil M."/>
            <person name="Stanke M."/>
            <person name="Haas B.J."/>
            <person name="Wortman J.R."/>
            <person name="Fraser-Liggett C.M."/>
            <person name="Ravel J."/>
            <person name="Rabinowicz P.D."/>
        </authorList>
    </citation>
    <scope>NUCLEOTIDE SEQUENCE [LARGE SCALE GENOMIC DNA]</scope>
    <source>
        <strain evidence="7">cv. Hale</strain>
    </source>
</reference>
<dbReference type="CDD" id="cd06091">
    <property type="entry name" value="KOW_NusG"/>
    <property type="match status" value="1"/>
</dbReference>
<dbReference type="PANTHER" id="PTHR30265:SF4">
    <property type="entry name" value="KOW MOTIF FAMILY PROTEIN, EXPRESSED"/>
    <property type="match status" value="1"/>
</dbReference>
<name>B9SPG4_RICCO</name>
<dbReference type="InParanoid" id="B9SPG4"/>
<dbReference type="InterPro" id="IPR014722">
    <property type="entry name" value="Rib_uL2_dom2"/>
</dbReference>
<dbReference type="AlphaFoldDB" id="B9SPG4"/>
<dbReference type="Pfam" id="PF00467">
    <property type="entry name" value="KOW"/>
    <property type="match status" value="1"/>
</dbReference>
<feature type="region of interest" description="Disordered" evidence="4">
    <location>
        <begin position="1"/>
        <end position="75"/>
    </location>
</feature>
<proteinExistence type="predicted"/>
<dbReference type="Proteomes" id="UP000008311">
    <property type="component" value="Unassembled WGS sequence"/>
</dbReference>
<dbReference type="eggNOG" id="ENOG502QUSC">
    <property type="taxonomic scope" value="Eukaryota"/>
</dbReference>
<evidence type="ECO:0000256" key="3">
    <source>
        <dbReference type="ARBA" id="ARBA00023163"/>
    </source>
</evidence>
<dbReference type="PANTHER" id="PTHR30265">
    <property type="entry name" value="RHO-INTERACTING TRANSCRIPTION TERMINATION FACTOR NUSG"/>
    <property type="match status" value="1"/>
</dbReference>
<dbReference type="GO" id="GO:0031564">
    <property type="term" value="P:transcription antitermination"/>
    <property type="evidence" value="ECO:0007669"/>
    <property type="project" value="UniProtKB-KW"/>
</dbReference>
<sequence length="127" mass="14288">MEEIFREAKEEQEKYDREFEEEQQKEGVPNSLKLADDDVTKLVTDSKSTRGFQKVSDSPANDSPRKKTSKLPTAGSTVRVVSGTFAEFVGTLKKLNRKTGKATVGFTLFGKETLIELDRREIVAENE</sequence>
<organism evidence="6 7">
    <name type="scientific">Ricinus communis</name>
    <name type="common">Castor bean</name>
    <dbReference type="NCBI Taxonomy" id="3988"/>
    <lineage>
        <taxon>Eukaryota</taxon>
        <taxon>Viridiplantae</taxon>
        <taxon>Streptophyta</taxon>
        <taxon>Embryophyta</taxon>
        <taxon>Tracheophyta</taxon>
        <taxon>Spermatophyta</taxon>
        <taxon>Magnoliopsida</taxon>
        <taxon>eudicotyledons</taxon>
        <taxon>Gunneridae</taxon>
        <taxon>Pentapetalae</taxon>
        <taxon>rosids</taxon>
        <taxon>fabids</taxon>
        <taxon>Malpighiales</taxon>
        <taxon>Euphorbiaceae</taxon>
        <taxon>Acalyphoideae</taxon>
        <taxon>Acalypheae</taxon>
        <taxon>Ricinus</taxon>
    </lineage>
</organism>
<evidence type="ECO:0000256" key="4">
    <source>
        <dbReference type="SAM" id="MobiDB-lite"/>
    </source>
</evidence>
<evidence type="ECO:0000256" key="2">
    <source>
        <dbReference type="ARBA" id="ARBA00023015"/>
    </source>
</evidence>
<protein>
    <recommendedName>
        <fullName evidence="5">KOW domain-containing protein</fullName>
    </recommendedName>
</protein>
<evidence type="ECO:0000256" key="1">
    <source>
        <dbReference type="ARBA" id="ARBA00022814"/>
    </source>
</evidence>
<dbReference type="EMBL" id="EQ974066">
    <property type="protein sequence ID" value="EEF34514.1"/>
    <property type="molecule type" value="Genomic_DNA"/>
</dbReference>
<keyword evidence="3" id="KW-0804">Transcription</keyword>
<keyword evidence="1" id="KW-0889">Transcription antitermination</keyword>
<gene>
    <name evidence="6" type="ORF">RCOM_0085990</name>
</gene>
<keyword evidence="2" id="KW-0805">Transcription regulation</keyword>
<feature type="compositionally biased region" description="Basic and acidic residues" evidence="4">
    <location>
        <begin position="1"/>
        <end position="25"/>
    </location>
</feature>
<dbReference type="InterPro" id="IPR005824">
    <property type="entry name" value="KOW"/>
</dbReference>
<accession>B9SPG4</accession>
<keyword evidence="7" id="KW-1185">Reference proteome</keyword>